<organism evidence="1 2">
    <name type="scientific">Dreissena polymorpha</name>
    <name type="common">Zebra mussel</name>
    <name type="synonym">Mytilus polymorpha</name>
    <dbReference type="NCBI Taxonomy" id="45954"/>
    <lineage>
        <taxon>Eukaryota</taxon>
        <taxon>Metazoa</taxon>
        <taxon>Spiralia</taxon>
        <taxon>Lophotrochozoa</taxon>
        <taxon>Mollusca</taxon>
        <taxon>Bivalvia</taxon>
        <taxon>Autobranchia</taxon>
        <taxon>Heteroconchia</taxon>
        <taxon>Euheterodonta</taxon>
        <taxon>Imparidentia</taxon>
        <taxon>Neoheterodontei</taxon>
        <taxon>Myida</taxon>
        <taxon>Dreissenoidea</taxon>
        <taxon>Dreissenidae</taxon>
        <taxon>Dreissena</taxon>
    </lineage>
</organism>
<dbReference type="EMBL" id="JAIWYP010000008">
    <property type="protein sequence ID" value="KAH3781069.1"/>
    <property type="molecule type" value="Genomic_DNA"/>
</dbReference>
<protein>
    <submittedName>
        <fullName evidence="1">Uncharacterized protein</fullName>
    </submittedName>
</protein>
<name>A0A9D4IQ78_DREPO</name>
<sequence length="80" mass="9208">MMVERISIQLWTAIDLCVMVFWLCLTPCLKGVQLKLPDVIMFRLNGIRGQILVRKTNGISCSIEDVQRRTIFEQRAGMPI</sequence>
<evidence type="ECO:0000313" key="1">
    <source>
        <dbReference type="EMBL" id="KAH3781069.1"/>
    </source>
</evidence>
<comment type="caution">
    <text evidence="1">The sequence shown here is derived from an EMBL/GenBank/DDBJ whole genome shotgun (WGS) entry which is preliminary data.</text>
</comment>
<accession>A0A9D4IQ78</accession>
<reference evidence="1" key="2">
    <citation type="submission" date="2020-11" db="EMBL/GenBank/DDBJ databases">
        <authorList>
            <person name="McCartney M.A."/>
            <person name="Auch B."/>
            <person name="Kono T."/>
            <person name="Mallez S."/>
            <person name="Becker A."/>
            <person name="Gohl D.M."/>
            <person name="Silverstein K.A.T."/>
            <person name="Koren S."/>
            <person name="Bechman K.B."/>
            <person name="Herman A."/>
            <person name="Abrahante J.E."/>
            <person name="Garbe J."/>
        </authorList>
    </citation>
    <scope>NUCLEOTIDE SEQUENCE</scope>
    <source>
        <strain evidence="1">Duluth1</strain>
        <tissue evidence="1">Whole animal</tissue>
    </source>
</reference>
<dbReference type="AlphaFoldDB" id="A0A9D4IQ78"/>
<dbReference type="Proteomes" id="UP000828390">
    <property type="component" value="Unassembled WGS sequence"/>
</dbReference>
<keyword evidence="2" id="KW-1185">Reference proteome</keyword>
<evidence type="ECO:0000313" key="2">
    <source>
        <dbReference type="Proteomes" id="UP000828390"/>
    </source>
</evidence>
<reference evidence="1" key="1">
    <citation type="journal article" date="2019" name="bioRxiv">
        <title>The Genome of the Zebra Mussel, Dreissena polymorpha: A Resource for Invasive Species Research.</title>
        <authorList>
            <person name="McCartney M.A."/>
            <person name="Auch B."/>
            <person name="Kono T."/>
            <person name="Mallez S."/>
            <person name="Zhang Y."/>
            <person name="Obille A."/>
            <person name="Becker A."/>
            <person name="Abrahante J.E."/>
            <person name="Garbe J."/>
            <person name="Badalamenti J.P."/>
            <person name="Herman A."/>
            <person name="Mangelson H."/>
            <person name="Liachko I."/>
            <person name="Sullivan S."/>
            <person name="Sone E.D."/>
            <person name="Koren S."/>
            <person name="Silverstein K.A.T."/>
            <person name="Beckman K.B."/>
            <person name="Gohl D.M."/>
        </authorList>
    </citation>
    <scope>NUCLEOTIDE SEQUENCE</scope>
    <source>
        <strain evidence="1">Duluth1</strain>
        <tissue evidence="1">Whole animal</tissue>
    </source>
</reference>
<proteinExistence type="predicted"/>
<gene>
    <name evidence="1" type="ORF">DPMN_158894</name>
</gene>